<name>A0AAC9J3Z5_VIRHA</name>
<evidence type="ECO:0000313" key="3">
    <source>
        <dbReference type="Proteomes" id="UP000182945"/>
    </source>
</evidence>
<dbReference type="Gene3D" id="1.25.40.10">
    <property type="entry name" value="Tetratricopeptide repeat domain"/>
    <property type="match status" value="2"/>
</dbReference>
<dbReference type="InterPro" id="IPR011990">
    <property type="entry name" value="TPR-like_helical_dom_sf"/>
</dbReference>
<dbReference type="InterPro" id="IPR019734">
    <property type="entry name" value="TPR_rpt"/>
</dbReference>
<proteinExistence type="predicted"/>
<protein>
    <recommendedName>
        <fullName evidence="4">Tetratricopeptide repeat protein</fullName>
    </recommendedName>
</protein>
<dbReference type="EMBL" id="CP017962">
    <property type="protein sequence ID" value="APC49109.1"/>
    <property type="molecule type" value="Genomic_DNA"/>
</dbReference>
<feature type="repeat" description="TPR" evidence="1">
    <location>
        <begin position="22"/>
        <end position="55"/>
    </location>
</feature>
<sequence>MQQAKEKSQDKSNNVIPFIPEGDFYFTKGVEAFQKRKFDIAIKWLRKAMEEKPEDPLYACQMSIIYTEIGAYHAANQLLTKVLQTTDYVDCYYLIANNYAHLGLLNDAKKYVNYYLEKEPDGDFHEEAHSLLELIDFDEDDDEWELEDEDEILIYQETVFHHMEYMEWEKALPLIEEMMTLFPEHKMAKHDYTHALFFSGQKDEAIQKELDILKEEPNALYSHTNLALFYYQLGKVKEYRTCVETLRNVYPIHAQQKLRIAVTMARTDNLQEAYERFHQLTKRLVKGHPSYFRWFSYTAYHVGETDKAIALWEEGCKRHPSLSKEKQPWLDQ</sequence>
<dbReference type="RefSeq" id="WP_071649305.1">
    <property type="nucleotide sequence ID" value="NZ_CP017962.1"/>
</dbReference>
<evidence type="ECO:0000313" key="2">
    <source>
        <dbReference type="EMBL" id="APC49109.1"/>
    </source>
</evidence>
<dbReference type="Proteomes" id="UP000182945">
    <property type="component" value="Chromosome"/>
</dbReference>
<dbReference type="SUPFAM" id="SSF48452">
    <property type="entry name" value="TPR-like"/>
    <property type="match status" value="2"/>
</dbReference>
<reference evidence="2 3" key="1">
    <citation type="submission" date="2016-11" db="EMBL/GenBank/DDBJ databases">
        <title>Complete genome sequencing of Virgibacillus halodenitrificans PDB-F2.</title>
        <authorList>
            <person name="Sun Z."/>
            <person name="Zhou Y."/>
            <person name="Li H."/>
        </authorList>
    </citation>
    <scope>NUCLEOTIDE SEQUENCE [LARGE SCALE GENOMIC DNA]</scope>
    <source>
        <strain evidence="2 3">PDB-F2</strain>
    </source>
</reference>
<accession>A0AAC9J3Z5</accession>
<evidence type="ECO:0000256" key="1">
    <source>
        <dbReference type="PROSITE-ProRule" id="PRU00339"/>
    </source>
</evidence>
<dbReference type="AlphaFoldDB" id="A0AAC9J3Z5"/>
<organism evidence="2 3">
    <name type="scientific">Virgibacillus halodenitrificans</name>
    <name type="common">Bacillus halodenitrificans</name>
    <dbReference type="NCBI Taxonomy" id="1482"/>
    <lineage>
        <taxon>Bacteria</taxon>
        <taxon>Bacillati</taxon>
        <taxon>Bacillota</taxon>
        <taxon>Bacilli</taxon>
        <taxon>Bacillales</taxon>
        <taxon>Bacillaceae</taxon>
        <taxon>Virgibacillus</taxon>
    </lineage>
</organism>
<dbReference type="PROSITE" id="PS50005">
    <property type="entry name" value="TPR"/>
    <property type="match status" value="1"/>
</dbReference>
<keyword evidence="1" id="KW-0802">TPR repeat</keyword>
<dbReference type="SMART" id="SM00028">
    <property type="entry name" value="TPR"/>
    <property type="match status" value="2"/>
</dbReference>
<evidence type="ECO:0008006" key="4">
    <source>
        <dbReference type="Google" id="ProtNLM"/>
    </source>
</evidence>
<dbReference type="KEGG" id="vhl:BME96_13295"/>
<gene>
    <name evidence="2" type="ORF">BME96_13295</name>
</gene>
<dbReference type="GeneID" id="71515380"/>